<proteinExistence type="predicted"/>
<dbReference type="HOGENOM" id="CLU_1888461_0_0_1"/>
<organism evidence="1">
    <name type="scientific">Dendroctonus ponderosae</name>
    <name type="common">Mountain pine beetle</name>
    <dbReference type="NCBI Taxonomy" id="77166"/>
    <lineage>
        <taxon>Eukaryota</taxon>
        <taxon>Metazoa</taxon>
        <taxon>Ecdysozoa</taxon>
        <taxon>Arthropoda</taxon>
        <taxon>Hexapoda</taxon>
        <taxon>Insecta</taxon>
        <taxon>Pterygota</taxon>
        <taxon>Neoptera</taxon>
        <taxon>Endopterygota</taxon>
        <taxon>Coleoptera</taxon>
        <taxon>Polyphaga</taxon>
        <taxon>Cucujiformia</taxon>
        <taxon>Curculionidae</taxon>
        <taxon>Scolytinae</taxon>
        <taxon>Dendroctonus</taxon>
    </lineage>
</organism>
<dbReference type="EMBL" id="KB741033">
    <property type="protein sequence ID" value="ENN74752.1"/>
    <property type="molecule type" value="Genomic_DNA"/>
</dbReference>
<dbReference type="Pfam" id="PF14945">
    <property type="entry name" value="LLC1"/>
    <property type="match status" value="1"/>
</dbReference>
<protein>
    <submittedName>
        <fullName evidence="1">Uncharacterized protein</fullName>
    </submittedName>
</protein>
<accession>N6U837</accession>
<name>N6U837_DENPD</name>
<dbReference type="InterPro" id="IPR020339">
    <property type="entry name" value="C20orf85-like"/>
</dbReference>
<gene>
    <name evidence="1" type="ORF">YQE_08690</name>
</gene>
<dbReference type="OMA" id="PYIWITH"/>
<feature type="non-terminal residue" evidence="1">
    <location>
        <position position="1"/>
    </location>
</feature>
<sequence length="127" mass="14758">MAYDKCNFIVNSEILKTQNCIENKARKEWKAKWGFYLDLDKIIIDEAKQRGLSESEYKRIVIKKKPKGTREPYIWITHSNRGGPMLSSGEIGWRAADECSLEKFGTLYRSPKFTVPQTNRYSSIFLG</sequence>
<reference evidence="1" key="1">
    <citation type="journal article" date="2013" name="Genome Biol.">
        <title>Draft genome of the mountain pine beetle, Dendroctonus ponderosae Hopkins, a major forest pest.</title>
        <authorList>
            <person name="Keeling C.I."/>
            <person name="Yuen M.M."/>
            <person name="Liao N.Y."/>
            <person name="Docking T.R."/>
            <person name="Chan S.K."/>
            <person name="Taylor G.A."/>
            <person name="Palmquist D.L."/>
            <person name="Jackman S.D."/>
            <person name="Nguyen A."/>
            <person name="Li M."/>
            <person name="Henderson H."/>
            <person name="Janes J.K."/>
            <person name="Zhao Y."/>
            <person name="Pandoh P."/>
            <person name="Moore R."/>
            <person name="Sperling F.A."/>
            <person name="Huber D.P."/>
            <person name="Birol I."/>
            <person name="Jones S.J."/>
            <person name="Bohlmann J."/>
        </authorList>
    </citation>
    <scope>NUCLEOTIDE SEQUENCE</scope>
</reference>
<dbReference type="AlphaFoldDB" id="N6U837"/>
<evidence type="ECO:0000313" key="1">
    <source>
        <dbReference type="EMBL" id="ENN74752.1"/>
    </source>
</evidence>